<dbReference type="Proteomes" id="UP000002051">
    <property type="component" value="Chromosome 8"/>
</dbReference>
<dbReference type="PaxDb" id="3880-AET02318"/>
<evidence type="ECO:0000313" key="3">
    <source>
        <dbReference type="Proteomes" id="UP000002051"/>
    </source>
</evidence>
<reference evidence="2" key="3">
    <citation type="submission" date="2015-04" db="UniProtKB">
        <authorList>
            <consortium name="EnsemblPlants"/>
        </authorList>
    </citation>
    <scope>IDENTIFICATION</scope>
    <source>
        <strain evidence="2">cv. Jemalong A17</strain>
    </source>
</reference>
<sequence length="229" mass="26089">MDVVVFTLLHQLSLSKSEQLFAIVLWSLWKGNNWKLWQQKNKTNTQVGERATHLLEDWRSAQIIFGGRGTSVIRNQPDLNSQVTVGWEKPALRHYKCNIDASFSSYMNKIGLCSCKISCFSHLCDVDIGEAVGLGIGQTDLQGPTVWPSLFMKNVRFRLLKKAKLDQKNRLQKAIGQTQVCKKFSWSGSDLSKYGLAWPISIHEADDLHTALEWTSYLQFDNVYFSLDS</sequence>
<accession>G7LG13</accession>
<gene>
    <name evidence="1" type="ordered locus">MTR_8g039080</name>
</gene>
<dbReference type="EMBL" id="CM001224">
    <property type="protein sequence ID" value="AET02318.1"/>
    <property type="molecule type" value="Genomic_DNA"/>
</dbReference>
<evidence type="ECO:0000313" key="1">
    <source>
        <dbReference type="EMBL" id="AET02318.1"/>
    </source>
</evidence>
<evidence type="ECO:0000313" key="2">
    <source>
        <dbReference type="EnsemblPlants" id="AET02318"/>
    </source>
</evidence>
<reference evidence="1 3" key="1">
    <citation type="journal article" date="2011" name="Nature">
        <title>The Medicago genome provides insight into the evolution of rhizobial symbioses.</title>
        <authorList>
            <person name="Young N.D."/>
            <person name="Debelle F."/>
            <person name="Oldroyd G.E."/>
            <person name="Geurts R."/>
            <person name="Cannon S.B."/>
            <person name="Udvardi M.K."/>
            <person name="Benedito V.A."/>
            <person name="Mayer K.F."/>
            <person name="Gouzy J."/>
            <person name="Schoof H."/>
            <person name="Van de Peer Y."/>
            <person name="Proost S."/>
            <person name="Cook D.R."/>
            <person name="Meyers B.C."/>
            <person name="Spannagl M."/>
            <person name="Cheung F."/>
            <person name="De Mita S."/>
            <person name="Krishnakumar V."/>
            <person name="Gundlach H."/>
            <person name="Zhou S."/>
            <person name="Mudge J."/>
            <person name="Bharti A.K."/>
            <person name="Murray J.D."/>
            <person name="Naoumkina M.A."/>
            <person name="Rosen B."/>
            <person name="Silverstein K.A."/>
            <person name="Tang H."/>
            <person name="Rombauts S."/>
            <person name="Zhao P.X."/>
            <person name="Zhou P."/>
            <person name="Barbe V."/>
            <person name="Bardou P."/>
            <person name="Bechner M."/>
            <person name="Bellec A."/>
            <person name="Berger A."/>
            <person name="Berges H."/>
            <person name="Bidwell S."/>
            <person name="Bisseling T."/>
            <person name="Choisne N."/>
            <person name="Couloux A."/>
            <person name="Denny R."/>
            <person name="Deshpande S."/>
            <person name="Dai X."/>
            <person name="Doyle J.J."/>
            <person name="Dudez A.M."/>
            <person name="Farmer A.D."/>
            <person name="Fouteau S."/>
            <person name="Franken C."/>
            <person name="Gibelin C."/>
            <person name="Gish J."/>
            <person name="Goldstein S."/>
            <person name="Gonzalez A.J."/>
            <person name="Green P.J."/>
            <person name="Hallab A."/>
            <person name="Hartog M."/>
            <person name="Hua A."/>
            <person name="Humphray S.J."/>
            <person name="Jeong D.H."/>
            <person name="Jing Y."/>
            <person name="Jocker A."/>
            <person name="Kenton S.M."/>
            <person name="Kim D.J."/>
            <person name="Klee K."/>
            <person name="Lai H."/>
            <person name="Lang C."/>
            <person name="Lin S."/>
            <person name="Macmil S.L."/>
            <person name="Magdelenat G."/>
            <person name="Matthews L."/>
            <person name="McCorrison J."/>
            <person name="Monaghan E.L."/>
            <person name="Mun J.H."/>
            <person name="Najar F.Z."/>
            <person name="Nicholson C."/>
            <person name="Noirot C."/>
            <person name="O'Bleness M."/>
            <person name="Paule C.R."/>
            <person name="Poulain J."/>
            <person name="Prion F."/>
            <person name="Qin B."/>
            <person name="Qu C."/>
            <person name="Retzel E.F."/>
            <person name="Riddle C."/>
            <person name="Sallet E."/>
            <person name="Samain S."/>
            <person name="Samson N."/>
            <person name="Sanders I."/>
            <person name="Saurat O."/>
            <person name="Scarpelli C."/>
            <person name="Schiex T."/>
            <person name="Segurens B."/>
            <person name="Severin A.J."/>
            <person name="Sherrier D.J."/>
            <person name="Shi R."/>
            <person name="Sims S."/>
            <person name="Singer S.R."/>
            <person name="Sinharoy S."/>
            <person name="Sterck L."/>
            <person name="Viollet A."/>
            <person name="Wang B.B."/>
            <person name="Wang K."/>
            <person name="Wang M."/>
            <person name="Wang X."/>
            <person name="Warfsmann J."/>
            <person name="Weissenbach J."/>
            <person name="White D.D."/>
            <person name="White J.D."/>
            <person name="Wiley G.B."/>
            <person name="Wincker P."/>
            <person name="Xing Y."/>
            <person name="Yang L."/>
            <person name="Yao Z."/>
            <person name="Ying F."/>
            <person name="Zhai J."/>
            <person name="Zhou L."/>
            <person name="Zuber A."/>
            <person name="Denarie J."/>
            <person name="Dixon R.A."/>
            <person name="May G.D."/>
            <person name="Schwartz D.C."/>
            <person name="Rogers J."/>
            <person name="Quetier F."/>
            <person name="Town C.D."/>
            <person name="Roe B.A."/>
        </authorList>
    </citation>
    <scope>NUCLEOTIDE SEQUENCE [LARGE SCALE GENOMIC DNA]</scope>
    <source>
        <strain evidence="1">A17</strain>
        <strain evidence="2 3">cv. Jemalong A17</strain>
    </source>
</reference>
<protein>
    <submittedName>
        <fullName evidence="1 2">Uncharacterized protein</fullName>
    </submittedName>
</protein>
<dbReference type="AlphaFoldDB" id="G7LG13"/>
<name>G7LG13_MEDTR</name>
<dbReference type="HOGENOM" id="CLU_1211368_0_0_1"/>
<keyword evidence="3" id="KW-1185">Reference proteome</keyword>
<reference evidence="1 3" key="2">
    <citation type="journal article" date="2014" name="BMC Genomics">
        <title>An improved genome release (version Mt4.0) for the model legume Medicago truncatula.</title>
        <authorList>
            <person name="Tang H."/>
            <person name="Krishnakumar V."/>
            <person name="Bidwell S."/>
            <person name="Rosen B."/>
            <person name="Chan A."/>
            <person name="Zhou S."/>
            <person name="Gentzbittel L."/>
            <person name="Childs K.L."/>
            <person name="Yandell M."/>
            <person name="Gundlach H."/>
            <person name="Mayer K.F."/>
            <person name="Schwartz D.C."/>
            <person name="Town C.D."/>
        </authorList>
    </citation>
    <scope>GENOME REANNOTATION</scope>
    <source>
        <strain evidence="2 3">cv. Jemalong A17</strain>
    </source>
</reference>
<dbReference type="EnsemblPlants" id="AET02318">
    <property type="protein sequence ID" value="AET02318"/>
    <property type="gene ID" value="MTR_8g039080"/>
</dbReference>
<organism evidence="1 3">
    <name type="scientific">Medicago truncatula</name>
    <name type="common">Barrel medic</name>
    <name type="synonym">Medicago tribuloides</name>
    <dbReference type="NCBI Taxonomy" id="3880"/>
    <lineage>
        <taxon>Eukaryota</taxon>
        <taxon>Viridiplantae</taxon>
        <taxon>Streptophyta</taxon>
        <taxon>Embryophyta</taxon>
        <taxon>Tracheophyta</taxon>
        <taxon>Spermatophyta</taxon>
        <taxon>Magnoliopsida</taxon>
        <taxon>eudicotyledons</taxon>
        <taxon>Gunneridae</taxon>
        <taxon>Pentapetalae</taxon>
        <taxon>rosids</taxon>
        <taxon>fabids</taxon>
        <taxon>Fabales</taxon>
        <taxon>Fabaceae</taxon>
        <taxon>Papilionoideae</taxon>
        <taxon>50 kb inversion clade</taxon>
        <taxon>NPAAA clade</taxon>
        <taxon>Hologalegina</taxon>
        <taxon>IRL clade</taxon>
        <taxon>Trifolieae</taxon>
        <taxon>Medicago</taxon>
    </lineage>
</organism>
<proteinExistence type="predicted"/>